<feature type="domain" description="EAL" evidence="2">
    <location>
        <begin position="456"/>
        <end position="709"/>
    </location>
</feature>
<dbReference type="InterPro" id="IPR043128">
    <property type="entry name" value="Rev_trsase/Diguanyl_cyclase"/>
</dbReference>
<dbReference type="SUPFAM" id="SSF55073">
    <property type="entry name" value="Nucleotide cyclase"/>
    <property type="match status" value="1"/>
</dbReference>
<feature type="transmembrane region" description="Helical" evidence="1">
    <location>
        <begin position="47"/>
        <end position="67"/>
    </location>
</feature>
<dbReference type="InterPro" id="IPR001633">
    <property type="entry name" value="EAL_dom"/>
</dbReference>
<comment type="caution">
    <text evidence="4">The sequence shown here is derived from an EMBL/GenBank/DDBJ whole genome shotgun (WGS) entry which is preliminary data.</text>
</comment>
<evidence type="ECO:0000313" key="4">
    <source>
        <dbReference type="EMBL" id="TPH17741.1"/>
    </source>
</evidence>
<feature type="transmembrane region" description="Helical" evidence="1">
    <location>
        <begin position="224"/>
        <end position="247"/>
    </location>
</feature>
<keyword evidence="1" id="KW-1133">Transmembrane helix</keyword>
<dbReference type="InterPro" id="IPR029787">
    <property type="entry name" value="Nucleotide_cyclase"/>
</dbReference>
<proteinExistence type="predicted"/>
<evidence type="ECO:0000256" key="1">
    <source>
        <dbReference type="SAM" id="Phobius"/>
    </source>
</evidence>
<dbReference type="Gene3D" id="3.20.20.450">
    <property type="entry name" value="EAL domain"/>
    <property type="match status" value="1"/>
</dbReference>
<dbReference type="SMART" id="SM00267">
    <property type="entry name" value="GGDEF"/>
    <property type="match status" value="1"/>
</dbReference>
<dbReference type="Pfam" id="PF00563">
    <property type="entry name" value="EAL"/>
    <property type="match status" value="1"/>
</dbReference>
<dbReference type="GO" id="GO:0071111">
    <property type="term" value="F:cyclic-guanylate-specific phosphodiesterase activity"/>
    <property type="evidence" value="ECO:0007669"/>
    <property type="project" value="InterPro"/>
</dbReference>
<feature type="transmembrane region" description="Helical" evidence="1">
    <location>
        <begin position="74"/>
        <end position="91"/>
    </location>
</feature>
<dbReference type="SMART" id="SM00052">
    <property type="entry name" value="EAL"/>
    <property type="match status" value="1"/>
</dbReference>
<dbReference type="EMBL" id="SAWY01000007">
    <property type="protein sequence ID" value="TPH17741.1"/>
    <property type="molecule type" value="Genomic_DNA"/>
</dbReference>
<organism evidence="4 5">
    <name type="scientific">Litorilituus lipolyticus</name>
    <dbReference type="NCBI Taxonomy" id="2491017"/>
    <lineage>
        <taxon>Bacteria</taxon>
        <taxon>Pseudomonadati</taxon>
        <taxon>Pseudomonadota</taxon>
        <taxon>Gammaproteobacteria</taxon>
        <taxon>Alteromonadales</taxon>
        <taxon>Colwelliaceae</taxon>
        <taxon>Litorilituus</taxon>
    </lineage>
</organism>
<dbReference type="OrthoDB" id="6219933at2"/>
<protein>
    <submittedName>
        <fullName evidence="4">GGDEF domain-containing protein</fullName>
    </submittedName>
</protein>
<name>A0A502L625_9GAMM</name>
<dbReference type="InterPro" id="IPR050706">
    <property type="entry name" value="Cyclic-di-GMP_PDE-like"/>
</dbReference>
<dbReference type="PROSITE" id="PS50883">
    <property type="entry name" value="EAL"/>
    <property type="match status" value="1"/>
</dbReference>
<dbReference type="InterPro" id="IPR035919">
    <property type="entry name" value="EAL_sf"/>
</dbReference>
<sequence length="716" mass="80775">MSCFNFTSKSVKQLQGLVKSLCFLFMVLCFPTLASTSASFSYTEFNIAFILGISLPVLLFAVLMRNLVSIKWQYLAAITLAIFVFFFGQVLEHSFQLQLSLSAASVYIALVCLWPLASERDDSLALGVVCQRKSLVTWFIHGIKVLIAIFLVALWFIELAVTNAAFSFGLYAGAVLLVSFTQAVSLKNVAEKDYTVFSRLMIQFILHSAFALTLGLYINGISSYYWVVIALLLSYVVTLANGCWLLMQNILLLLKGSQSNEKLSSEELFHYSLDPATNLPMAQQAFQIFEDKLAKDHNKRYAVVIFNPVNFQQVNNVLGHRNSDILLSQLAYCLQQQASGNQDLLRFGYNPEAIRMARLQGLNFLVVFDLANTEHEAHYAINELCQDLADSVPSAMSFKSFSLNFKLAFGVSISGEDGSNVNDLISYAEDALLTSMNKQRMISYFDSESLLYTQQQLSRMELLKADIHDENLFWYLQPQININEAEIYGLQLKVHWYENENRPLELEEFILVAEHSGDVYLLTKQMLSQAFKVLYSLHQKGYYYTVSVTLTSDSLLEVDLVEYIETLMERFHILGKYLVIELAEEAILEATDRAKAIIGQLRALEISIAISGFSGSYESLRYLRKMAVQQVKINCQALAESDDNRVDKAIINSLVNLSRTMKLPLIGTDLSDAVALDAYKKMGGSIAQGEEVYTGIVPDELTIWLKKWNELNPKKR</sequence>
<dbReference type="PROSITE" id="PS50887">
    <property type="entry name" value="GGDEF"/>
    <property type="match status" value="1"/>
</dbReference>
<feature type="transmembrane region" description="Helical" evidence="1">
    <location>
        <begin position="196"/>
        <end position="218"/>
    </location>
</feature>
<evidence type="ECO:0000313" key="5">
    <source>
        <dbReference type="Proteomes" id="UP000315303"/>
    </source>
</evidence>
<keyword evidence="1" id="KW-0812">Transmembrane</keyword>
<evidence type="ECO:0000259" key="3">
    <source>
        <dbReference type="PROSITE" id="PS50887"/>
    </source>
</evidence>
<evidence type="ECO:0000259" key="2">
    <source>
        <dbReference type="PROSITE" id="PS50883"/>
    </source>
</evidence>
<dbReference type="AlphaFoldDB" id="A0A502L625"/>
<dbReference type="SUPFAM" id="SSF141868">
    <property type="entry name" value="EAL domain-like"/>
    <property type="match status" value="1"/>
</dbReference>
<dbReference type="PANTHER" id="PTHR33121:SF79">
    <property type="entry name" value="CYCLIC DI-GMP PHOSPHODIESTERASE PDED-RELATED"/>
    <property type="match status" value="1"/>
</dbReference>
<dbReference type="CDD" id="cd01948">
    <property type="entry name" value="EAL"/>
    <property type="match status" value="1"/>
</dbReference>
<dbReference type="Gene3D" id="3.30.70.270">
    <property type="match status" value="1"/>
</dbReference>
<dbReference type="PANTHER" id="PTHR33121">
    <property type="entry name" value="CYCLIC DI-GMP PHOSPHODIESTERASE PDEF"/>
    <property type="match status" value="1"/>
</dbReference>
<dbReference type="RefSeq" id="WP_140602149.1">
    <property type="nucleotide sequence ID" value="NZ_SAWY01000007.1"/>
</dbReference>
<feature type="domain" description="GGDEF" evidence="3">
    <location>
        <begin position="299"/>
        <end position="447"/>
    </location>
</feature>
<dbReference type="Proteomes" id="UP000315303">
    <property type="component" value="Unassembled WGS sequence"/>
</dbReference>
<keyword evidence="1" id="KW-0472">Membrane</keyword>
<feature type="transmembrane region" description="Helical" evidence="1">
    <location>
        <begin position="21"/>
        <end position="41"/>
    </location>
</feature>
<dbReference type="Pfam" id="PF00990">
    <property type="entry name" value="GGDEF"/>
    <property type="match status" value="1"/>
</dbReference>
<accession>A0A502L625</accession>
<keyword evidence="5" id="KW-1185">Reference proteome</keyword>
<gene>
    <name evidence="4" type="ORF">EPA86_04105</name>
</gene>
<feature type="transmembrane region" description="Helical" evidence="1">
    <location>
        <begin position="163"/>
        <end position="184"/>
    </location>
</feature>
<dbReference type="InterPro" id="IPR000160">
    <property type="entry name" value="GGDEF_dom"/>
</dbReference>
<reference evidence="4 5" key="1">
    <citation type="submission" date="2019-01" db="EMBL/GenBank/DDBJ databases">
        <title>Litorilituus lipolytica sp. nov., isolated from intertidal sand of the Yellow Sea in China.</title>
        <authorList>
            <person name="Liu A."/>
        </authorList>
    </citation>
    <scope>NUCLEOTIDE SEQUENCE [LARGE SCALE GENOMIC DNA]</scope>
    <source>
        <strain evidence="4 5">RZ04</strain>
    </source>
</reference>
<feature type="transmembrane region" description="Helical" evidence="1">
    <location>
        <begin position="138"/>
        <end position="157"/>
    </location>
</feature>